<gene>
    <name evidence="3" type="ORF">DUNSADRAFT_6287</name>
</gene>
<evidence type="ECO:0000256" key="1">
    <source>
        <dbReference type="SAM" id="MobiDB-lite"/>
    </source>
</evidence>
<reference evidence="3" key="1">
    <citation type="submission" date="2017-08" db="EMBL/GenBank/DDBJ databases">
        <authorList>
            <person name="Polle J.E."/>
            <person name="Barry K."/>
            <person name="Cushman J."/>
            <person name="Schmutz J."/>
            <person name="Tran D."/>
            <person name="Hathwaick L.T."/>
            <person name="Yim W.C."/>
            <person name="Jenkins J."/>
            <person name="Mckie-Krisberg Z.M."/>
            <person name="Prochnik S."/>
            <person name="Lindquist E."/>
            <person name="Dockter R.B."/>
            <person name="Adam C."/>
            <person name="Molina H."/>
            <person name="Bunkerborg J."/>
            <person name="Jin E."/>
            <person name="Buchheim M."/>
            <person name="Magnuson J."/>
        </authorList>
    </citation>
    <scope>NUCLEOTIDE SEQUENCE</scope>
    <source>
        <strain evidence="3">CCAP 19/18</strain>
    </source>
</reference>
<feature type="transmembrane region" description="Helical" evidence="2">
    <location>
        <begin position="6"/>
        <end position="26"/>
    </location>
</feature>
<keyword evidence="2" id="KW-0472">Membrane</keyword>
<accession>A0ABQ7GNL5</accession>
<evidence type="ECO:0000313" key="3">
    <source>
        <dbReference type="EMBL" id="KAF5836178.1"/>
    </source>
</evidence>
<feature type="transmembrane region" description="Helical" evidence="2">
    <location>
        <begin position="80"/>
        <end position="104"/>
    </location>
</feature>
<dbReference type="EMBL" id="MU069671">
    <property type="protein sequence ID" value="KAF5836178.1"/>
    <property type="molecule type" value="Genomic_DNA"/>
</dbReference>
<keyword evidence="2" id="KW-1133">Transmembrane helix</keyword>
<keyword evidence="4" id="KW-1185">Reference proteome</keyword>
<protein>
    <submittedName>
        <fullName evidence="3">Uncharacterized protein</fullName>
    </submittedName>
</protein>
<organism evidence="3 4">
    <name type="scientific">Dunaliella salina</name>
    <name type="common">Green alga</name>
    <name type="synonym">Protococcus salinus</name>
    <dbReference type="NCBI Taxonomy" id="3046"/>
    <lineage>
        <taxon>Eukaryota</taxon>
        <taxon>Viridiplantae</taxon>
        <taxon>Chlorophyta</taxon>
        <taxon>core chlorophytes</taxon>
        <taxon>Chlorophyceae</taxon>
        <taxon>CS clade</taxon>
        <taxon>Chlamydomonadales</taxon>
        <taxon>Dunaliellaceae</taxon>
        <taxon>Dunaliella</taxon>
    </lineage>
</organism>
<evidence type="ECO:0000313" key="4">
    <source>
        <dbReference type="Proteomes" id="UP000815325"/>
    </source>
</evidence>
<feature type="compositionally biased region" description="Basic residues" evidence="1">
    <location>
        <begin position="58"/>
        <end position="67"/>
    </location>
</feature>
<keyword evidence="2" id="KW-0812">Transmembrane</keyword>
<comment type="caution">
    <text evidence="3">The sequence shown here is derived from an EMBL/GenBank/DDBJ whole genome shotgun (WGS) entry which is preliminary data.</text>
</comment>
<proteinExistence type="predicted"/>
<sequence>MGNTALPTLLSSLFLSTLSLGAGYVIGRGQKKDRARGPPPAPPPSPFALTHENSIKPARPKPKRRPPKPPQLRPPFFTTYILPLLPILGVVLLLALVIALIAFIREDRNAFYSDLASGFLMACAILLGNKARHKGKGLQRQLSQKPPPSIHYHPILGMNGVWFKAPECESKESVYESRMACDLLHLNGIVRVAVCLIKGVEFKINGVGDENSTLEMAAFSVIQWFKVKERWPMSGKPVLSNRRDLRRGKMTGSCKIVDGSALELNMWWGDPFAGRGRDFIRLVSHDEMHITTTLWCSNEEHTYTTIHRRG</sequence>
<dbReference type="Proteomes" id="UP000815325">
    <property type="component" value="Unassembled WGS sequence"/>
</dbReference>
<evidence type="ECO:0000256" key="2">
    <source>
        <dbReference type="SAM" id="Phobius"/>
    </source>
</evidence>
<feature type="region of interest" description="Disordered" evidence="1">
    <location>
        <begin position="30"/>
        <end position="70"/>
    </location>
</feature>
<name>A0ABQ7GNL5_DUNSA</name>
<feature type="compositionally biased region" description="Pro residues" evidence="1">
    <location>
        <begin position="37"/>
        <end position="46"/>
    </location>
</feature>